<dbReference type="RefSeq" id="WP_310276833.1">
    <property type="nucleotide sequence ID" value="NZ_JAVDWR010000004.1"/>
</dbReference>
<dbReference type="SUPFAM" id="SSF51556">
    <property type="entry name" value="Metallo-dependent hydrolases"/>
    <property type="match status" value="1"/>
</dbReference>
<dbReference type="Gene3D" id="3.40.50.10910">
    <property type="entry name" value="Amidohydrolase"/>
    <property type="match status" value="1"/>
</dbReference>
<dbReference type="PANTHER" id="PTHR43135">
    <property type="entry name" value="ALPHA-D-RIBOSE 1-METHYLPHOSPHONATE 5-TRIPHOSPHATE DIPHOSPHATASE"/>
    <property type="match status" value="1"/>
</dbReference>
<feature type="domain" description="Amidohydrolase-related" evidence="1">
    <location>
        <begin position="88"/>
        <end position="429"/>
    </location>
</feature>
<name>A0ABU1VYM2_9GAMM</name>
<protein>
    <recommendedName>
        <fullName evidence="1">Amidohydrolase-related domain-containing protein</fullName>
    </recommendedName>
</protein>
<sequence>MITKTALFTLALSLLVFCFLFPGCSSIKPLPVAGMVVIDQINLIDVKNRQVLRQQQVELKNGRISAIRPAGTVIEDANAVVIDGLNGYLTPGLFDMHVHLSDPAALQLSLSHGVTHLRVMHGLPQLLKWRDSIEKNEMLGSSMTVSSPILSATKRPTTISVTDATEAKAAVRAAYAEGYDLIKAYGDLSAQSLNAVVTEAAVLRMPVAKHGPNPSGALPWQELAAMQSLDHVEDIYQGPLHYQQDLAALQEVIEQLKLLQVPVTPTLNIFWQLTAISRDKEAFLATLPQGYISPLIAFEERHNQVARWLQSTDKMAVHNRQTLQFLVQITRQLHEKGVPLLVGSDAGALLSPHGLATHTEMQLLQQAGLDSFAVLHAATIAPAKALGLAEQAGQIRPGYKADFIYSKENPIIELSVLREPDAVMKSGRWYNEEQLKELRQQAINGRSLGQELWLILSNY</sequence>
<dbReference type="Gene3D" id="2.30.40.10">
    <property type="entry name" value="Urease, subunit C, domain 1"/>
    <property type="match status" value="1"/>
</dbReference>
<evidence type="ECO:0000259" key="1">
    <source>
        <dbReference type="Pfam" id="PF01979"/>
    </source>
</evidence>
<dbReference type="InterPro" id="IPR011059">
    <property type="entry name" value="Metal-dep_hydrolase_composite"/>
</dbReference>
<dbReference type="InterPro" id="IPR032466">
    <property type="entry name" value="Metal_Hydrolase"/>
</dbReference>
<dbReference type="SUPFAM" id="SSF51338">
    <property type="entry name" value="Composite domain of metallo-dependent hydrolases"/>
    <property type="match status" value="1"/>
</dbReference>
<gene>
    <name evidence="2" type="ORF">J2W69_001759</name>
</gene>
<dbReference type="Gene3D" id="3.30.110.90">
    <property type="entry name" value="Amidohydrolase"/>
    <property type="match status" value="1"/>
</dbReference>
<dbReference type="PANTHER" id="PTHR43135:SF3">
    <property type="entry name" value="ALPHA-D-RIBOSE 1-METHYLPHOSPHONATE 5-TRIPHOSPHATE DIPHOSPHATASE"/>
    <property type="match status" value="1"/>
</dbReference>
<evidence type="ECO:0000313" key="3">
    <source>
        <dbReference type="Proteomes" id="UP001257909"/>
    </source>
</evidence>
<dbReference type="EMBL" id="JAVDWR010000004">
    <property type="protein sequence ID" value="MDR7120821.1"/>
    <property type="molecule type" value="Genomic_DNA"/>
</dbReference>
<dbReference type="InterPro" id="IPR006680">
    <property type="entry name" value="Amidohydro-rel"/>
</dbReference>
<keyword evidence="3" id="KW-1185">Reference proteome</keyword>
<dbReference type="Pfam" id="PF01979">
    <property type="entry name" value="Amidohydro_1"/>
    <property type="match status" value="1"/>
</dbReference>
<dbReference type="Proteomes" id="UP001257909">
    <property type="component" value="Unassembled WGS sequence"/>
</dbReference>
<dbReference type="InterPro" id="IPR051781">
    <property type="entry name" value="Metallo-dep_Hydrolase"/>
</dbReference>
<accession>A0ABU1VYM2</accession>
<reference evidence="2 3" key="1">
    <citation type="submission" date="2023-07" db="EMBL/GenBank/DDBJ databases">
        <title>Sorghum-associated microbial communities from plants grown in Nebraska, USA.</title>
        <authorList>
            <person name="Schachtman D."/>
        </authorList>
    </citation>
    <scope>NUCLEOTIDE SEQUENCE [LARGE SCALE GENOMIC DNA]</scope>
    <source>
        <strain evidence="2 3">4138</strain>
    </source>
</reference>
<proteinExistence type="predicted"/>
<comment type="caution">
    <text evidence="2">The sequence shown here is derived from an EMBL/GenBank/DDBJ whole genome shotgun (WGS) entry which is preliminary data.</text>
</comment>
<dbReference type="Gene3D" id="1.20.58.520">
    <property type="entry name" value="Amidohydrolase"/>
    <property type="match status" value="1"/>
</dbReference>
<organism evidence="2 3">
    <name type="scientific">Rheinheimera soli</name>
    <dbReference type="NCBI Taxonomy" id="443616"/>
    <lineage>
        <taxon>Bacteria</taxon>
        <taxon>Pseudomonadati</taxon>
        <taxon>Pseudomonadota</taxon>
        <taxon>Gammaproteobacteria</taxon>
        <taxon>Chromatiales</taxon>
        <taxon>Chromatiaceae</taxon>
        <taxon>Rheinheimera</taxon>
    </lineage>
</organism>
<evidence type="ECO:0000313" key="2">
    <source>
        <dbReference type="EMBL" id="MDR7120821.1"/>
    </source>
</evidence>